<evidence type="ECO:0000313" key="2">
    <source>
        <dbReference type="EMBL" id="ETO35896.1"/>
    </source>
</evidence>
<dbReference type="Proteomes" id="UP000023152">
    <property type="component" value="Unassembled WGS sequence"/>
</dbReference>
<protein>
    <recommendedName>
        <fullName evidence="4">Viral A-type inclusion protein</fullName>
    </recommendedName>
</protein>
<organism evidence="2 3">
    <name type="scientific">Reticulomyxa filosa</name>
    <dbReference type="NCBI Taxonomy" id="46433"/>
    <lineage>
        <taxon>Eukaryota</taxon>
        <taxon>Sar</taxon>
        <taxon>Rhizaria</taxon>
        <taxon>Retaria</taxon>
        <taxon>Foraminifera</taxon>
        <taxon>Monothalamids</taxon>
        <taxon>Reticulomyxidae</taxon>
        <taxon>Reticulomyxa</taxon>
    </lineage>
</organism>
<sequence>MTQEQSSKQVKISFKKKEKKKDGTQQRTLFCFWLLQEDWISLTTEPQKLDTFWSAVFVIKLQITQWNYNTTNTKILNKIKKLKDHLDKLYEQVNNVKHESLKKDQQIMELTKNIQELQSEMNQNKIEFKKQLEQSQHKQVIQNNLDNQRRYISRLQSQTDVQNEERKREEKNTTKYERNVTCQNMLAVIRSPCLNNGVDFLLMNENQKFIVWKRVWRRDIVERNSLWKWRWWNN</sequence>
<reference evidence="2 3" key="1">
    <citation type="journal article" date="2013" name="Curr. Biol.">
        <title>The Genome of the Foraminiferan Reticulomyxa filosa.</title>
        <authorList>
            <person name="Glockner G."/>
            <person name="Hulsmann N."/>
            <person name="Schleicher M."/>
            <person name="Noegel A.A."/>
            <person name="Eichinger L."/>
            <person name="Gallinger C."/>
            <person name="Pawlowski J."/>
            <person name="Sierra R."/>
            <person name="Euteneuer U."/>
            <person name="Pillet L."/>
            <person name="Moustafa A."/>
            <person name="Platzer M."/>
            <person name="Groth M."/>
            <person name="Szafranski K."/>
            <person name="Schliwa M."/>
        </authorList>
    </citation>
    <scope>NUCLEOTIDE SEQUENCE [LARGE SCALE GENOMIC DNA]</scope>
</reference>
<dbReference type="AlphaFoldDB" id="X6PCJ4"/>
<gene>
    <name evidence="2" type="ORF">RFI_01166</name>
</gene>
<name>X6PCJ4_RETFI</name>
<comment type="caution">
    <text evidence="2">The sequence shown here is derived from an EMBL/GenBank/DDBJ whole genome shotgun (WGS) entry which is preliminary data.</text>
</comment>
<keyword evidence="3" id="KW-1185">Reference proteome</keyword>
<dbReference type="EMBL" id="ASPP01001179">
    <property type="protein sequence ID" value="ETO35896.1"/>
    <property type="molecule type" value="Genomic_DNA"/>
</dbReference>
<proteinExistence type="predicted"/>
<accession>X6PCJ4</accession>
<keyword evidence="1" id="KW-0175">Coiled coil</keyword>
<evidence type="ECO:0000313" key="3">
    <source>
        <dbReference type="Proteomes" id="UP000023152"/>
    </source>
</evidence>
<evidence type="ECO:0000256" key="1">
    <source>
        <dbReference type="SAM" id="Coils"/>
    </source>
</evidence>
<feature type="coiled-coil region" evidence="1">
    <location>
        <begin position="72"/>
        <end position="172"/>
    </location>
</feature>
<evidence type="ECO:0008006" key="4">
    <source>
        <dbReference type="Google" id="ProtNLM"/>
    </source>
</evidence>